<reference evidence="2" key="1">
    <citation type="submission" date="2014-09" db="EMBL/GenBank/DDBJ databases">
        <authorList>
            <person name="Martin A.A."/>
        </authorList>
    </citation>
    <scope>NUCLEOTIDE SEQUENCE</scope>
    <source>
        <strain evidence="2">ED321</strain>
    </source>
</reference>
<dbReference type="EMBL" id="LN609528">
    <property type="protein sequence ID" value="CEF63786.1"/>
    <property type="molecule type" value="Genomic_DNA"/>
</dbReference>
<dbReference type="AlphaFoldDB" id="A0A090L1W4"/>
<sequence length="365" mass="42254">MTENSDFLASENVIGYIKSTLMGRNNVDLEVIIKRVEETFNLDLKNYAYELNYGNDRSTKTVANYIADIEGSIVNVVNKGSYLAYLISFNLSANSIKAAMFCRQTKDGKGKKKNKDIQKSNKSHLTKLVYKQPTYNIVNEQKKVLVSKKNELNQPKVEIGKRRKFKKIYSFPSVENTPDIFKKISFTKNKINKDVHSVSVSNNYYKPVIGNVRNSIKSSNERDTYARIFGGMENQKILKQRQNLFEDYENNHERKMDNYLWTTNATYNEMDYGTKVDTSKGNSSNTILNEYNFVQRNSNIHKIVVNNAQEIKKNVHTNFSTNFFCNNKKISQKLEEDKFLPQSETIILTQEMKHLLVSFSKLSIH</sequence>
<gene>
    <name evidence="1 3 4" type="ORF">SRAE_1000204400</name>
</gene>
<keyword evidence="2" id="KW-1185">Reference proteome</keyword>
<dbReference type="RefSeq" id="XP_024502987.1">
    <property type="nucleotide sequence ID" value="XM_024649073.1"/>
</dbReference>
<dbReference type="WBParaSite" id="SRAE_1000204400.1">
    <property type="protein sequence ID" value="SRAE_1000204400.1"/>
    <property type="gene ID" value="WBGene00258656"/>
</dbReference>
<dbReference type="CTD" id="36376151"/>
<name>A0A090L1W4_STRRB</name>
<dbReference type="WormBase" id="SRAE_1000204400">
    <property type="protein sequence ID" value="SRP01177"/>
    <property type="gene ID" value="WBGene00258656"/>
</dbReference>
<dbReference type="Proteomes" id="UP000035682">
    <property type="component" value="Unplaced"/>
</dbReference>
<reference evidence="3" key="3">
    <citation type="submission" date="2020-12" db="UniProtKB">
        <authorList>
            <consortium name="WormBaseParasite"/>
        </authorList>
    </citation>
    <scope>IDENTIFICATION</scope>
</reference>
<evidence type="ECO:0000313" key="3">
    <source>
        <dbReference type="WBParaSite" id="SRAE_1000204400.1"/>
    </source>
</evidence>
<protein>
    <submittedName>
        <fullName evidence="1 3">Uncharacterized protein</fullName>
    </submittedName>
</protein>
<evidence type="ECO:0000313" key="4">
    <source>
        <dbReference type="WormBase" id="SRAE_1000204400"/>
    </source>
</evidence>
<organism evidence="1">
    <name type="scientific">Strongyloides ratti</name>
    <name type="common">Parasitic roundworm</name>
    <dbReference type="NCBI Taxonomy" id="34506"/>
    <lineage>
        <taxon>Eukaryota</taxon>
        <taxon>Metazoa</taxon>
        <taxon>Ecdysozoa</taxon>
        <taxon>Nematoda</taxon>
        <taxon>Chromadorea</taxon>
        <taxon>Rhabditida</taxon>
        <taxon>Tylenchina</taxon>
        <taxon>Panagrolaimomorpha</taxon>
        <taxon>Strongyloidoidea</taxon>
        <taxon>Strongyloididae</taxon>
        <taxon>Strongyloides</taxon>
    </lineage>
</organism>
<proteinExistence type="predicted"/>
<evidence type="ECO:0000313" key="1">
    <source>
        <dbReference type="EMBL" id="CEF63786.1"/>
    </source>
</evidence>
<accession>A0A090L1W4</accession>
<reference evidence="1" key="2">
    <citation type="submission" date="2014-09" db="EMBL/GenBank/DDBJ databases">
        <authorList>
            <person name="Aslett A.Martin."/>
        </authorList>
    </citation>
    <scope>NUCLEOTIDE SEQUENCE</scope>
    <source>
        <strain evidence="1">ED321 Heterogonic</strain>
    </source>
</reference>
<evidence type="ECO:0000313" key="2">
    <source>
        <dbReference type="Proteomes" id="UP000035682"/>
    </source>
</evidence>
<dbReference type="GeneID" id="36376151"/>